<name>A0A976FGE6_BRELC</name>
<proteinExistence type="predicted"/>
<keyword evidence="4" id="KW-1185">Reference proteome</keyword>
<keyword evidence="2" id="KW-0812">Transmembrane</keyword>
<feature type="region of interest" description="Disordered" evidence="1">
    <location>
        <begin position="19"/>
        <end position="49"/>
    </location>
</feature>
<dbReference type="Proteomes" id="UP000294530">
    <property type="component" value="Unassembled WGS sequence"/>
</dbReference>
<dbReference type="GeneID" id="94352100"/>
<dbReference type="EMBL" id="SHOA02000018">
    <property type="protein sequence ID" value="TDH66325.1"/>
    <property type="molecule type" value="Genomic_DNA"/>
</dbReference>
<dbReference type="KEGG" id="blac:94352100"/>
<evidence type="ECO:0000256" key="2">
    <source>
        <dbReference type="SAM" id="Phobius"/>
    </source>
</evidence>
<feature type="transmembrane region" description="Helical" evidence="2">
    <location>
        <begin position="83"/>
        <end position="103"/>
    </location>
</feature>
<evidence type="ECO:0000313" key="3">
    <source>
        <dbReference type="EMBL" id="TDH66325.1"/>
    </source>
</evidence>
<evidence type="ECO:0000313" key="4">
    <source>
        <dbReference type="Proteomes" id="UP000294530"/>
    </source>
</evidence>
<protein>
    <submittedName>
        <fullName evidence="3">Uncharacterized protein</fullName>
    </submittedName>
</protein>
<keyword evidence="2" id="KW-0472">Membrane</keyword>
<organism evidence="3 4">
    <name type="scientific">Bremia lactucae</name>
    <name type="common">Lettuce downy mildew</name>
    <dbReference type="NCBI Taxonomy" id="4779"/>
    <lineage>
        <taxon>Eukaryota</taxon>
        <taxon>Sar</taxon>
        <taxon>Stramenopiles</taxon>
        <taxon>Oomycota</taxon>
        <taxon>Peronosporomycetes</taxon>
        <taxon>Peronosporales</taxon>
        <taxon>Peronosporaceae</taxon>
        <taxon>Bremia</taxon>
    </lineage>
</organism>
<reference evidence="3 4" key="1">
    <citation type="journal article" date="2021" name="Genome Biol.">
        <title>AFLAP: assembly-free linkage analysis pipeline using k-mers from genome sequencing data.</title>
        <authorList>
            <person name="Fletcher K."/>
            <person name="Zhang L."/>
            <person name="Gil J."/>
            <person name="Han R."/>
            <person name="Cavanaugh K."/>
            <person name="Michelmore R."/>
        </authorList>
    </citation>
    <scope>NUCLEOTIDE SEQUENCE [LARGE SCALE GENOMIC DNA]</scope>
    <source>
        <strain evidence="3 4">SF5</strain>
    </source>
</reference>
<comment type="caution">
    <text evidence="3">The sequence shown here is derived from an EMBL/GenBank/DDBJ whole genome shotgun (WGS) entry which is preliminary data.</text>
</comment>
<dbReference type="RefSeq" id="XP_067815824.1">
    <property type="nucleotide sequence ID" value="XM_067966429.1"/>
</dbReference>
<dbReference type="AlphaFoldDB" id="A0A976FGE6"/>
<feature type="compositionally biased region" description="Basic and acidic residues" evidence="1">
    <location>
        <begin position="26"/>
        <end position="49"/>
    </location>
</feature>
<evidence type="ECO:0000256" key="1">
    <source>
        <dbReference type="SAM" id="MobiDB-lite"/>
    </source>
</evidence>
<sequence length="104" mass="11536">MAVVASMAFYSVTSTKNVTQVDTEQQENRRLRPRVEPTANELDKQSDVDTKLEADRRLGYPGESGFMLEGELEERGGFPWRTLFLGLFASVIGVSVISACYGIT</sequence>
<gene>
    <name evidence="3" type="ORF">CCR75_008377</name>
</gene>
<keyword evidence="2" id="KW-1133">Transmembrane helix</keyword>
<accession>A0A976FGE6</accession>